<name>A0AAE0ZKZ9_9GAST</name>
<dbReference type="Proteomes" id="UP001283361">
    <property type="component" value="Unassembled WGS sequence"/>
</dbReference>
<protein>
    <submittedName>
        <fullName evidence="1">Uncharacterized protein</fullName>
    </submittedName>
</protein>
<dbReference type="EMBL" id="JAWDGP010003742">
    <property type="protein sequence ID" value="KAK3771394.1"/>
    <property type="molecule type" value="Genomic_DNA"/>
</dbReference>
<sequence length="158" mass="17350">MWDRWVRWDTDTLRDVGQMGQVGHGYSERCGTDGSGGTRILWEMWDRWVRWDTDTLGDVGQMGQVGHGYSGTGGTGGSGGTRVRLKFGADDDVTITGGIRPTCTMSFLPCVIVELFESRHTCKCPGRTLCHVPSVTEEAQTVTPQFGFCRAPTPPGKY</sequence>
<organism evidence="1 2">
    <name type="scientific">Elysia crispata</name>
    <name type="common">lettuce slug</name>
    <dbReference type="NCBI Taxonomy" id="231223"/>
    <lineage>
        <taxon>Eukaryota</taxon>
        <taxon>Metazoa</taxon>
        <taxon>Spiralia</taxon>
        <taxon>Lophotrochozoa</taxon>
        <taxon>Mollusca</taxon>
        <taxon>Gastropoda</taxon>
        <taxon>Heterobranchia</taxon>
        <taxon>Euthyneura</taxon>
        <taxon>Panpulmonata</taxon>
        <taxon>Sacoglossa</taxon>
        <taxon>Placobranchoidea</taxon>
        <taxon>Plakobranchidae</taxon>
        <taxon>Elysia</taxon>
    </lineage>
</organism>
<keyword evidence="2" id="KW-1185">Reference proteome</keyword>
<reference evidence="1" key="1">
    <citation type="journal article" date="2023" name="G3 (Bethesda)">
        <title>A reference genome for the long-term kleptoplast-retaining sea slug Elysia crispata morphotype clarki.</title>
        <authorList>
            <person name="Eastman K.E."/>
            <person name="Pendleton A.L."/>
            <person name="Shaikh M.A."/>
            <person name="Suttiyut T."/>
            <person name="Ogas R."/>
            <person name="Tomko P."/>
            <person name="Gavelis G."/>
            <person name="Widhalm J.R."/>
            <person name="Wisecaver J.H."/>
        </authorList>
    </citation>
    <scope>NUCLEOTIDE SEQUENCE</scope>
    <source>
        <strain evidence="1">ECLA1</strain>
    </source>
</reference>
<accession>A0AAE0ZKZ9</accession>
<gene>
    <name evidence="1" type="ORF">RRG08_050445</name>
</gene>
<comment type="caution">
    <text evidence="1">The sequence shown here is derived from an EMBL/GenBank/DDBJ whole genome shotgun (WGS) entry which is preliminary data.</text>
</comment>
<proteinExistence type="predicted"/>
<dbReference type="AlphaFoldDB" id="A0AAE0ZKZ9"/>
<evidence type="ECO:0000313" key="1">
    <source>
        <dbReference type="EMBL" id="KAK3771394.1"/>
    </source>
</evidence>
<evidence type="ECO:0000313" key="2">
    <source>
        <dbReference type="Proteomes" id="UP001283361"/>
    </source>
</evidence>